<feature type="region of interest" description="Disordered" evidence="1">
    <location>
        <begin position="99"/>
        <end position="131"/>
    </location>
</feature>
<reference evidence="5" key="1">
    <citation type="journal article" date="2014" name="Proc. Natl. Acad. Sci. U.S.A.">
        <title>Extensive sampling of basidiomycete genomes demonstrates inadequacy of the white-rot/brown-rot paradigm for wood decay fungi.</title>
        <authorList>
            <person name="Riley R."/>
            <person name="Salamov A.A."/>
            <person name="Brown D.W."/>
            <person name="Nagy L.G."/>
            <person name="Floudas D."/>
            <person name="Held B.W."/>
            <person name="Levasseur A."/>
            <person name="Lombard V."/>
            <person name="Morin E."/>
            <person name="Otillar R."/>
            <person name="Lindquist E.A."/>
            <person name="Sun H."/>
            <person name="LaButti K.M."/>
            <person name="Schmutz J."/>
            <person name="Jabbour D."/>
            <person name="Luo H."/>
            <person name="Baker S.E."/>
            <person name="Pisabarro A.G."/>
            <person name="Walton J.D."/>
            <person name="Blanchette R.A."/>
            <person name="Henrissat B."/>
            <person name="Martin F."/>
            <person name="Cullen D."/>
            <person name="Hibbett D.S."/>
            <person name="Grigoriev I.V."/>
        </authorList>
    </citation>
    <scope>NUCLEOTIDE SEQUENCE [LARGE SCALE GENOMIC DNA]</scope>
    <source>
        <strain evidence="5">FD-172 SS1</strain>
    </source>
</reference>
<feature type="chain" id="PRO_5001641722" evidence="3">
    <location>
        <begin position="19"/>
        <end position="179"/>
    </location>
</feature>
<sequence>MMLFLELLVAIAFESALALAKGAKGGHGEEPSGGNGNSLTADDLCPGCPMRKKIAVGAGVSGGLLLLFIIISCCVCGGACREGGGNRMIPPYREMAGEASGHWFSDSPNPTKEEDQPEEHLGIPPAYTSDEKNRHVSMPAVPPGCAISQKTYDIPPATKTRWCDSPSDINSESMASRIH</sequence>
<dbReference type="InParanoid" id="A0A067N0T0"/>
<evidence type="ECO:0000256" key="3">
    <source>
        <dbReference type="SAM" id="SignalP"/>
    </source>
</evidence>
<keyword evidence="2" id="KW-0812">Transmembrane</keyword>
<keyword evidence="5" id="KW-1185">Reference proteome</keyword>
<gene>
    <name evidence="4" type="ORF">BOTBODRAFT_182787</name>
</gene>
<keyword evidence="2" id="KW-1133">Transmembrane helix</keyword>
<evidence type="ECO:0000256" key="1">
    <source>
        <dbReference type="SAM" id="MobiDB-lite"/>
    </source>
</evidence>
<evidence type="ECO:0000313" key="5">
    <source>
        <dbReference type="Proteomes" id="UP000027195"/>
    </source>
</evidence>
<keyword evidence="2" id="KW-0472">Membrane</keyword>
<feature type="transmembrane region" description="Helical" evidence="2">
    <location>
        <begin position="54"/>
        <end position="80"/>
    </location>
</feature>
<dbReference type="EMBL" id="KL198016">
    <property type="protein sequence ID" value="KDQ21459.1"/>
    <property type="molecule type" value="Genomic_DNA"/>
</dbReference>
<keyword evidence="3" id="KW-0732">Signal</keyword>
<protein>
    <submittedName>
        <fullName evidence="4">Uncharacterized protein</fullName>
    </submittedName>
</protein>
<dbReference type="AlphaFoldDB" id="A0A067N0T0"/>
<name>A0A067N0T0_BOTB1</name>
<feature type="compositionally biased region" description="Basic and acidic residues" evidence="1">
    <location>
        <begin position="111"/>
        <end position="121"/>
    </location>
</feature>
<evidence type="ECO:0000313" key="4">
    <source>
        <dbReference type="EMBL" id="KDQ21459.1"/>
    </source>
</evidence>
<dbReference type="HOGENOM" id="CLU_1503206_0_0_1"/>
<proteinExistence type="predicted"/>
<organism evidence="4 5">
    <name type="scientific">Botryobasidium botryosum (strain FD-172 SS1)</name>
    <dbReference type="NCBI Taxonomy" id="930990"/>
    <lineage>
        <taxon>Eukaryota</taxon>
        <taxon>Fungi</taxon>
        <taxon>Dikarya</taxon>
        <taxon>Basidiomycota</taxon>
        <taxon>Agaricomycotina</taxon>
        <taxon>Agaricomycetes</taxon>
        <taxon>Cantharellales</taxon>
        <taxon>Botryobasidiaceae</taxon>
        <taxon>Botryobasidium</taxon>
    </lineage>
</organism>
<accession>A0A067N0T0</accession>
<evidence type="ECO:0000256" key="2">
    <source>
        <dbReference type="SAM" id="Phobius"/>
    </source>
</evidence>
<dbReference type="Proteomes" id="UP000027195">
    <property type="component" value="Unassembled WGS sequence"/>
</dbReference>
<feature type="signal peptide" evidence="3">
    <location>
        <begin position="1"/>
        <end position="18"/>
    </location>
</feature>